<evidence type="ECO:0000313" key="2">
    <source>
        <dbReference type="Proteomes" id="UP000479710"/>
    </source>
</evidence>
<organism evidence="1 2">
    <name type="scientific">Oryza meyeriana var. granulata</name>
    <dbReference type="NCBI Taxonomy" id="110450"/>
    <lineage>
        <taxon>Eukaryota</taxon>
        <taxon>Viridiplantae</taxon>
        <taxon>Streptophyta</taxon>
        <taxon>Embryophyta</taxon>
        <taxon>Tracheophyta</taxon>
        <taxon>Spermatophyta</taxon>
        <taxon>Magnoliopsida</taxon>
        <taxon>Liliopsida</taxon>
        <taxon>Poales</taxon>
        <taxon>Poaceae</taxon>
        <taxon>BOP clade</taxon>
        <taxon>Oryzoideae</taxon>
        <taxon>Oryzeae</taxon>
        <taxon>Oryzinae</taxon>
        <taxon>Oryza</taxon>
        <taxon>Oryza meyeriana</taxon>
    </lineage>
</organism>
<reference evidence="1 2" key="1">
    <citation type="submission" date="2019-11" db="EMBL/GenBank/DDBJ databases">
        <title>Whole genome sequence of Oryza granulata.</title>
        <authorList>
            <person name="Li W."/>
        </authorList>
    </citation>
    <scope>NUCLEOTIDE SEQUENCE [LARGE SCALE GENOMIC DNA]</scope>
    <source>
        <strain evidence="2">cv. Menghai</strain>
        <tissue evidence="1">Leaf</tissue>
    </source>
</reference>
<sequence>MVGLPQPSQHEFWLAVLLAKAPTLTCCYSLVREGEGRLVVTVGWYFGGMLAQLQPPWCRGRWLEASYLGPRPGAEE</sequence>
<keyword evidence="2" id="KW-1185">Reference proteome</keyword>
<name>A0A6G1FCQ8_9ORYZ</name>
<protein>
    <submittedName>
        <fullName evidence="1">Uncharacterized protein</fullName>
    </submittedName>
</protein>
<proteinExistence type="predicted"/>
<dbReference type="EMBL" id="SPHZ02000001">
    <property type="protein sequence ID" value="KAF0934674.1"/>
    <property type="molecule type" value="Genomic_DNA"/>
</dbReference>
<evidence type="ECO:0000313" key="1">
    <source>
        <dbReference type="EMBL" id="KAF0934674.1"/>
    </source>
</evidence>
<gene>
    <name evidence="1" type="ORF">E2562_026422</name>
</gene>
<accession>A0A6G1FCQ8</accession>
<dbReference type="Proteomes" id="UP000479710">
    <property type="component" value="Unassembled WGS sequence"/>
</dbReference>
<comment type="caution">
    <text evidence="1">The sequence shown here is derived from an EMBL/GenBank/DDBJ whole genome shotgun (WGS) entry which is preliminary data.</text>
</comment>
<dbReference type="AlphaFoldDB" id="A0A6G1FCQ8"/>